<organism evidence="14 15">
    <name type="scientific">Microcaecilia unicolor</name>
    <dbReference type="NCBI Taxonomy" id="1415580"/>
    <lineage>
        <taxon>Eukaryota</taxon>
        <taxon>Metazoa</taxon>
        <taxon>Chordata</taxon>
        <taxon>Craniata</taxon>
        <taxon>Vertebrata</taxon>
        <taxon>Euteleostomi</taxon>
        <taxon>Amphibia</taxon>
        <taxon>Gymnophiona</taxon>
        <taxon>Siphonopidae</taxon>
        <taxon>Microcaecilia</taxon>
    </lineage>
</organism>
<dbReference type="Gene3D" id="2.10.80.10">
    <property type="entry name" value="Lipase, subunit A"/>
    <property type="match status" value="1"/>
</dbReference>
<dbReference type="InterPro" id="IPR017914">
    <property type="entry name" value="Colipase_C"/>
</dbReference>
<keyword evidence="5" id="KW-0964">Secreted</keyword>
<reference evidence="15" key="1">
    <citation type="submission" date="2025-08" db="UniProtKB">
        <authorList>
            <consortium name="RefSeq"/>
        </authorList>
    </citation>
    <scope>IDENTIFICATION</scope>
</reference>
<dbReference type="InterPro" id="IPR001981">
    <property type="entry name" value="Colipase"/>
</dbReference>
<comment type="subunit">
    <text evidence="4">Forms a 1:1 stoichiometric complex with pancreatic lipase.</text>
</comment>
<dbReference type="PRINTS" id="PR00128">
    <property type="entry name" value="COLIPASE"/>
</dbReference>
<evidence type="ECO:0000256" key="1">
    <source>
        <dbReference type="ARBA" id="ARBA00002722"/>
    </source>
</evidence>
<keyword evidence="14" id="KW-1185">Reference proteome</keyword>
<dbReference type="GO" id="GO:0035473">
    <property type="term" value="F:lipase binding"/>
    <property type="evidence" value="ECO:0007669"/>
    <property type="project" value="InterPro"/>
</dbReference>
<evidence type="ECO:0000256" key="3">
    <source>
        <dbReference type="ARBA" id="ARBA00004613"/>
    </source>
</evidence>
<evidence type="ECO:0000256" key="4">
    <source>
        <dbReference type="ARBA" id="ARBA00011263"/>
    </source>
</evidence>
<keyword evidence="8" id="KW-0442">Lipid degradation</keyword>
<evidence type="ECO:0000256" key="6">
    <source>
        <dbReference type="ARBA" id="ARBA00022729"/>
    </source>
</evidence>
<feature type="signal peptide" evidence="11">
    <location>
        <begin position="1"/>
        <end position="17"/>
    </location>
</feature>
<dbReference type="RefSeq" id="XP_030077457.1">
    <property type="nucleotide sequence ID" value="XM_030221597.1"/>
</dbReference>
<dbReference type="InterPro" id="IPR047576">
    <property type="entry name" value="CLPS_chr"/>
</dbReference>
<protein>
    <submittedName>
        <fullName evidence="15">Colipase-like</fullName>
    </submittedName>
</protein>
<dbReference type="GO" id="GO:0005576">
    <property type="term" value="C:extracellular region"/>
    <property type="evidence" value="ECO:0007669"/>
    <property type="project" value="UniProtKB-SubCell"/>
</dbReference>
<dbReference type="CDD" id="cd23011">
    <property type="entry name" value="CLPS"/>
    <property type="match status" value="1"/>
</dbReference>
<dbReference type="PANTHER" id="PTHR10041:SF9">
    <property type="entry name" value="COLIPASE"/>
    <property type="match status" value="1"/>
</dbReference>
<dbReference type="SMART" id="SM00023">
    <property type="entry name" value="COLIPASE"/>
    <property type="match status" value="1"/>
</dbReference>
<gene>
    <name evidence="15" type="primary">LOC115482046</name>
</gene>
<dbReference type="PANTHER" id="PTHR10041">
    <property type="entry name" value="COLIPASE"/>
    <property type="match status" value="1"/>
</dbReference>
<evidence type="ECO:0000256" key="5">
    <source>
        <dbReference type="ARBA" id="ARBA00022525"/>
    </source>
</evidence>
<feature type="chain" id="PRO_5027553906" evidence="11">
    <location>
        <begin position="18"/>
        <end position="112"/>
    </location>
</feature>
<keyword evidence="7" id="KW-0222">Digestion</keyword>
<evidence type="ECO:0000256" key="11">
    <source>
        <dbReference type="SAM" id="SignalP"/>
    </source>
</evidence>
<sequence>MRSAILLLLFILAVTFAAPQDKGLLTNLENGELCLNSVQCKSKCCHRRDGLSLARCAPKAAESQECSPYNLIGVYYKCTCESGLTCEVDRSIVGSITNSDFGICVDPNDNVL</sequence>
<evidence type="ECO:0000256" key="2">
    <source>
        <dbReference type="ARBA" id="ARBA00003508"/>
    </source>
</evidence>
<dbReference type="GO" id="GO:0016042">
    <property type="term" value="P:lipid catabolic process"/>
    <property type="evidence" value="ECO:0007669"/>
    <property type="project" value="UniProtKB-KW"/>
</dbReference>
<comment type="function">
    <text evidence="2">Colipase is a cofactor of pancreatic lipase. It allows the lipase to anchor itself to the lipid-water interface. Without colipase the enzyme is washed off by bile salts, which have an inhibitory effect on the lipase.</text>
</comment>
<dbReference type="GO" id="GO:0008047">
    <property type="term" value="F:enzyme activator activity"/>
    <property type="evidence" value="ECO:0007669"/>
    <property type="project" value="InterPro"/>
</dbReference>
<dbReference type="OrthoDB" id="9826993at2759"/>
<evidence type="ECO:0000256" key="9">
    <source>
        <dbReference type="ARBA" id="ARBA00023098"/>
    </source>
</evidence>
<dbReference type="GeneID" id="115482046"/>
<dbReference type="SUPFAM" id="SSF57190">
    <property type="entry name" value="Colipase-like"/>
    <property type="match status" value="2"/>
</dbReference>
<dbReference type="AlphaFoldDB" id="A0A6P7ZDM0"/>
<keyword evidence="9" id="KW-0443">Lipid metabolism</keyword>
<evidence type="ECO:0000256" key="7">
    <source>
        <dbReference type="ARBA" id="ARBA00022757"/>
    </source>
</evidence>
<comment type="function">
    <text evidence="1">Enterostatin has a biological activity as a satiety signal.</text>
</comment>
<evidence type="ECO:0000256" key="10">
    <source>
        <dbReference type="ARBA" id="ARBA00023157"/>
    </source>
</evidence>
<dbReference type="InterPro" id="IPR017913">
    <property type="entry name" value="Colipase_N"/>
</dbReference>
<feature type="domain" description="Colipase N-terminal" evidence="12">
    <location>
        <begin position="22"/>
        <end position="60"/>
    </location>
</feature>
<evidence type="ECO:0000313" key="15">
    <source>
        <dbReference type="RefSeq" id="XP_030077457.1"/>
    </source>
</evidence>
<dbReference type="KEGG" id="muo:115482046"/>
<accession>A0A6P7ZDM0</accession>
<evidence type="ECO:0000256" key="8">
    <source>
        <dbReference type="ARBA" id="ARBA00022963"/>
    </source>
</evidence>
<proteinExistence type="predicted"/>
<dbReference type="PROSITE" id="PS51342">
    <property type="entry name" value="COLIPASE_2"/>
    <property type="match status" value="1"/>
</dbReference>
<keyword evidence="10" id="KW-1015">Disulfide bond</keyword>
<dbReference type="Proteomes" id="UP000515156">
    <property type="component" value="Chromosome 12"/>
</dbReference>
<dbReference type="GO" id="GO:0007586">
    <property type="term" value="P:digestion"/>
    <property type="evidence" value="ECO:0007669"/>
    <property type="project" value="UniProtKB-KW"/>
</dbReference>
<keyword evidence="6 11" id="KW-0732">Signal</keyword>
<dbReference type="Pfam" id="PF01114">
    <property type="entry name" value="Colipase"/>
    <property type="match status" value="1"/>
</dbReference>
<dbReference type="Pfam" id="PF02740">
    <property type="entry name" value="Colipase_C"/>
    <property type="match status" value="1"/>
</dbReference>
<feature type="domain" description="Colipase C-terminal" evidence="13">
    <location>
        <begin position="64"/>
        <end position="106"/>
    </location>
</feature>
<evidence type="ECO:0000259" key="12">
    <source>
        <dbReference type="Pfam" id="PF01114"/>
    </source>
</evidence>
<dbReference type="FunCoup" id="A0A6P7ZDM0">
    <property type="interactions" value="158"/>
</dbReference>
<evidence type="ECO:0000313" key="14">
    <source>
        <dbReference type="Proteomes" id="UP000515156"/>
    </source>
</evidence>
<evidence type="ECO:0000259" key="13">
    <source>
        <dbReference type="Pfam" id="PF02740"/>
    </source>
</evidence>
<comment type="subcellular location">
    <subcellularLocation>
        <location evidence="3">Secreted</location>
    </subcellularLocation>
</comment>
<dbReference type="InParanoid" id="A0A6P7ZDM0"/>
<name>A0A6P7ZDM0_9AMPH</name>